<evidence type="ECO:0000259" key="5">
    <source>
        <dbReference type="PROSITE" id="PS01358"/>
    </source>
</evidence>
<evidence type="ECO:0000313" key="7">
    <source>
        <dbReference type="Proteomes" id="UP001159363"/>
    </source>
</evidence>
<feature type="region of interest" description="Disordered" evidence="4">
    <location>
        <begin position="583"/>
        <end position="605"/>
    </location>
</feature>
<feature type="region of interest" description="Disordered" evidence="4">
    <location>
        <begin position="80"/>
        <end position="199"/>
    </location>
</feature>
<organism evidence="6 7">
    <name type="scientific">Dryococelus australis</name>
    <dbReference type="NCBI Taxonomy" id="614101"/>
    <lineage>
        <taxon>Eukaryota</taxon>
        <taxon>Metazoa</taxon>
        <taxon>Ecdysozoa</taxon>
        <taxon>Arthropoda</taxon>
        <taxon>Hexapoda</taxon>
        <taxon>Insecta</taxon>
        <taxon>Pterygota</taxon>
        <taxon>Neoptera</taxon>
        <taxon>Polyneoptera</taxon>
        <taxon>Phasmatodea</taxon>
        <taxon>Verophasmatodea</taxon>
        <taxon>Anareolatae</taxon>
        <taxon>Phasmatidae</taxon>
        <taxon>Eurycanthinae</taxon>
        <taxon>Dryococelus</taxon>
    </lineage>
</organism>
<dbReference type="EMBL" id="JARBHB010000003">
    <property type="protein sequence ID" value="KAJ8888806.1"/>
    <property type="molecule type" value="Genomic_DNA"/>
</dbReference>
<dbReference type="InterPro" id="IPR001876">
    <property type="entry name" value="Znf_RanBP2"/>
</dbReference>
<feature type="compositionally biased region" description="Polar residues" evidence="4">
    <location>
        <begin position="464"/>
        <end position="475"/>
    </location>
</feature>
<dbReference type="Pfam" id="PF16678">
    <property type="entry name" value="UBA_HOIP"/>
    <property type="match status" value="1"/>
</dbReference>
<comment type="caution">
    <text evidence="6">The sequence shown here is derived from an EMBL/GenBank/DDBJ whole genome shotgun (WGS) entry which is preliminary data.</text>
</comment>
<dbReference type="PANTHER" id="PTHR16004">
    <property type="entry name" value="RING FINGER PROTEIN 31-RELATED"/>
    <property type="match status" value="1"/>
</dbReference>
<sequence>MAQLNCPSCNHGMMWVPNNQWDFNFPHGRTASNLSINVPPSPHGYPTPEGGAFVPMGTWHGPPPGMYPPQWAFPAGMSASQANLSQHQHQHRAPSPAHSTKSMQAPRRGAISPPHSVKSSQPLRRRANSPAHSVRTSQSQQRQRVVSPQRKVSYQSRSSLPRRIHSNRKMLTDSSDEEEVFPQDDEEMEDVSDERNEDLSDIDDCQEMAVEERSPPPPQPIVPSHQWECEHCTFVNRAGVRVCAMCCKTPSNLSHSPKKPPAVSKNKQLQDGESIRESQRSSEVGAKRHHHRSSDDSYREQSDSPYDESLVVAKFNKQLRISQKSEKPAEEDPYESVRINSSGSEMSNANKTGNNREEIFQREKEQNEMFPGAKIEFSDVKSTLSPTVSDPLPRTTNSSSDAHSQTSFYSHSSMPASSEMRPTQANSTPHTHVAKVSTAVGPSPPREIVPGGSAPEYMSDTRKISASTGTQSLGESHSDKLNDSAEQPKKKMVTSTGTSPPPQSISTQTYEVAQALSGRSSSLAGEGNDTDGRYQSAGAGGGVRRLKRAMSLHIGTQTRDDDQWAAYPSYLYRSQSRHSLMSDTQSLSLSHMQSRDTSPHPSFDSRYIDDEVMAYTERNLGPYSPGSNRRRESFHDTRSRSISGAPRKSLPSSDFSRSQLDLRISDIVDSHRTSYPNHAGFDNYQRQDLQPQVVGNHVSRASSQTPESRLGSKRPEYLSNLEDLVQKQRSEALKSQGMELVQLLREAEQHHFSPEELQVAMSHCGDKSPVQWLQDNWRNMIDTVVTLATNYGHERKENNVGTVSVKEARDALRQHKGNIWAAVTECVEQRQKKYAELFSRGNFTREDIVTVLTANHGNLEAAYLELSKTQLKPFLMRIWGPPTGTDNESGNIEAESLDKLYIAEGGAAAKTHLTDEGMMHFTHSAKEMDLAI</sequence>
<dbReference type="Gene3D" id="6.10.140.1100">
    <property type="match status" value="1"/>
</dbReference>
<protein>
    <recommendedName>
        <fullName evidence="5">RanBP2-type domain-containing protein</fullName>
    </recommendedName>
</protein>
<feature type="compositionally biased region" description="Polar residues" evidence="4">
    <location>
        <begin position="493"/>
        <end position="523"/>
    </location>
</feature>
<dbReference type="Gene3D" id="1.10.8.10">
    <property type="entry name" value="DNA helicase RuvA subunit, C-terminal domain"/>
    <property type="match status" value="1"/>
</dbReference>
<reference evidence="6 7" key="1">
    <citation type="submission" date="2023-02" db="EMBL/GenBank/DDBJ databases">
        <title>LHISI_Scaffold_Assembly.</title>
        <authorList>
            <person name="Stuart O.P."/>
            <person name="Cleave R."/>
            <person name="Magrath M.J.L."/>
            <person name="Mikheyev A.S."/>
        </authorList>
    </citation>
    <scope>NUCLEOTIDE SEQUENCE [LARGE SCALE GENOMIC DNA]</scope>
    <source>
        <strain evidence="6">Daus_M_001</strain>
        <tissue evidence="6">Leg muscle</tissue>
    </source>
</reference>
<feature type="region of interest" description="Disordered" evidence="4">
    <location>
        <begin position="618"/>
        <end position="656"/>
    </location>
</feature>
<keyword evidence="7" id="KW-1185">Reference proteome</keyword>
<dbReference type="PROSITE" id="PS01358">
    <property type="entry name" value="ZF_RANBP2_1"/>
    <property type="match status" value="1"/>
</dbReference>
<feature type="compositionally biased region" description="Basic and acidic residues" evidence="4">
    <location>
        <begin position="476"/>
        <end position="489"/>
    </location>
</feature>
<name>A0ABQ9HWQ3_9NEOP</name>
<dbReference type="InterPro" id="IPR036443">
    <property type="entry name" value="Znf_RanBP2_sf"/>
</dbReference>
<feature type="compositionally biased region" description="Basic and acidic residues" evidence="4">
    <location>
        <begin position="293"/>
        <end position="302"/>
    </location>
</feature>
<keyword evidence="2" id="KW-0863">Zinc-finger</keyword>
<dbReference type="InterPro" id="IPR026254">
    <property type="entry name" value="RNF31-like"/>
</dbReference>
<proteinExistence type="predicted"/>
<dbReference type="Proteomes" id="UP001159363">
    <property type="component" value="Chromosome 3"/>
</dbReference>
<evidence type="ECO:0000256" key="2">
    <source>
        <dbReference type="ARBA" id="ARBA00022771"/>
    </source>
</evidence>
<keyword evidence="3" id="KW-0862">Zinc</keyword>
<evidence type="ECO:0000256" key="4">
    <source>
        <dbReference type="SAM" id="MobiDB-lite"/>
    </source>
</evidence>
<feature type="compositionally biased region" description="Basic and acidic residues" evidence="4">
    <location>
        <begin position="268"/>
        <end position="280"/>
    </location>
</feature>
<dbReference type="PANTHER" id="PTHR16004:SF2">
    <property type="entry name" value="E3 UBIQUITIN-PROTEIN LIGASE LUBEL"/>
    <property type="match status" value="1"/>
</dbReference>
<feature type="compositionally biased region" description="Acidic residues" evidence="4">
    <location>
        <begin position="174"/>
        <end position="192"/>
    </location>
</feature>
<feature type="domain" description="RanBP2-type" evidence="5">
    <location>
        <begin position="227"/>
        <end position="246"/>
    </location>
</feature>
<feature type="region of interest" description="Disordered" evidence="4">
    <location>
        <begin position="250"/>
        <end position="305"/>
    </location>
</feature>
<dbReference type="Gene3D" id="2.30.30.380">
    <property type="entry name" value="Zn-finger domain of Sec23/24"/>
    <property type="match status" value="1"/>
</dbReference>
<feature type="compositionally biased region" description="Polar residues" evidence="4">
    <location>
        <begin position="338"/>
        <end position="353"/>
    </location>
</feature>
<dbReference type="InterPro" id="IPR032065">
    <property type="entry name" value="RNF31-UBA"/>
</dbReference>
<feature type="region of interest" description="Disordered" evidence="4">
    <location>
        <begin position="693"/>
        <end position="712"/>
    </location>
</feature>
<feature type="compositionally biased region" description="Polar residues" evidence="4">
    <location>
        <begin position="583"/>
        <end position="592"/>
    </location>
</feature>
<feature type="compositionally biased region" description="Polar residues" evidence="4">
    <location>
        <begin position="380"/>
        <end position="430"/>
    </location>
</feature>
<accession>A0ABQ9HWQ3</accession>
<feature type="compositionally biased region" description="Low complexity" evidence="4">
    <location>
        <begin position="133"/>
        <end position="153"/>
    </location>
</feature>
<feature type="compositionally biased region" description="Basic and acidic residues" evidence="4">
    <location>
        <begin position="629"/>
        <end position="639"/>
    </location>
</feature>
<keyword evidence="1" id="KW-0479">Metal-binding</keyword>
<dbReference type="SUPFAM" id="SSF90209">
    <property type="entry name" value="Ran binding protein zinc finger-like"/>
    <property type="match status" value="1"/>
</dbReference>
<feature type="region of interest" description="Disordered" evidence="4">
    <location>
        <begin position="322"/>
        <end position="540"/>
    </location>
</feature>
<evidence type="ECO:0000313" key="6">
    <source>
        <dbReference type="EMBL" id="KAJ8888806.1"/>
    </source>
</evidence>
<evidence type="ECO:0000256" key="3">
    <source>
        <dbReference type="ARBA" id="ARBA00022833"/>
    </source>
</evidence>
<gene>
    <name evidence="6" type="ORF">PR048_008298</name>
</gene>
<evidence type="ECO:0000256" key="1">
    <source>
        <dbReference type="ARBA" id="ARBA00022723"/>
    </source>
</evidence>
<feature type="compositionally biased region" description="Basic and acidic residues" evidence="4">
    <location>
        <begin position="354"/>
        <end position="367"/>
    </location>
</feature>
<dbReference type="SMART" id="SM00547">
    <property type="entry name" value="ZnF_RBZ"/>
    <property type="match status" value="1"/>
</dbReference>